<comment type="catalytic activity">
    <reaction evidence="1">
        <text>N(6)-acetyl-L-lysyl-[histone] + H2O = L-lysyl-[histone] + acetate</text>
        <dbReference type="Rhea" id="RHEA:58196"/>
        <dbReference type="Rhea" id="RHEA-COMP:9845"/>
        <dbReference type="Rhea" id="RHEA-COMP:11338"/>
        <dbReference type="ChEBI" id="CHEBI:15377"/>
        <dbReference type="ChEBI" id="CHEBI:29969"/>
        <dbReference type="ChEBI" id="CHEBI:30089"/>
        <dbReference type="ChEBI" id="CHEBI:61930"/>
        <dbReference type="EC" id="3.5.1.98"/>
    </reaction>
</comment>
<dbReference type="InterPro" id="IPR023801">
    <property type="entry name" value="His_deacetylse_dom"/>
</dbReference>
<dbReference type="WBParaSite" id="L893_g7393.t1">
    <property type="protein sequence ID" value="L893_g7393.t1"/>
    <property type="gene ID" value="L893_g7393"/>
</dbReference>
<organism evidence="4 5">
    <name type="scientific">Steinernema glaseri</name>
    <dbReference type="NCBI Taxonomy" id="37863"/>
    <lineage>
        <taxon>Eukaryota</taxon>
        <taxon>Metazoa</taxon>
        <taxon>Ecdysozoa</taxon>
        <taxon>Nematoda</taxon>
        <taxon>Chromadorea</taxon>
        <taxon>Rhabditida</taxon>
        <taxon>Tylenchina</taxon>
        <taxon>Panagrolaimomorpha</taxon>
        <taxon>Strongyloidoidea</taxon>
        <taxon>Steinernematidae</taxon>
        <taxon>Steinernema</taxon>
    </lineage>
</organism>
<keyword evidence="4" id="KW-1185">Reference proteome</keyword>
<dbReference type="GO" id="GO:0040029">
    <property type="term" value="P:epigenetic regulation of gene expression"/>
    <property type="evidence" value="ECO:0007669"/>
    <property type="project" value="TreeGrafter"/>
</dbReference>
<evidence type="ECO:0000259" key="3">
    <source>
        <dbReference type="Pfam" id="PF00850"/>
    </source>
</evidence>
<dbReference type="GO" id="GO:0141221">
    <property type="term" value="F:histone deacetylase activity, hydrolytic mechanism"/>
    <property type="evidence" value="ECO:0007669"/>
    <property type="project" value="UniProtKB-EC"/>
</dbReference>
<evidence type="ECO:0000313" key="4">
    <source>
        <dbReference type="Proteomes" id="UP000095287"/>
    </source>
</evidence>
<reference evidence="5" key="1">
    <citation type="submission" date="2016-11" db="UniProtKB">
        <authorList>
            <consortium name="WormBaseParasite"/>
        </authorList>
    </citation>
    <scope>IDENTIFICATION</scope>
</reference>
<name>A0A1I8AN03_9BILA</name>
<evidence type="ECO:0000313" key="5">
    <source>
        <dbReference type="WBParaSite" id="L893_g7393.t1"/>
    </source>
</evidence>
<evidence type="ECO:0000256" key="2">
    <source>
        <dbReference type="SAM" id="SignalP"/>
    </source>
</evidence>
<dbReference type="PANTHER" id="PTHR10625">
    <property type="entry name" value="HISTONE DEACETYLASE HDAC1-RELATED"/>
    <property type="match status" value="1"/>
</dbReference>
<dbReference type="SUPFAM" id="SSF52768">
    <property type="entry name" value="Arginase/deacetylase"/>
    <property type="match status" value="1"/>
</dbReference>
<feature type="chain" id="PRO_5012158853" evidence="2">
    <location>
        <begin position="16"/>
        <end position="578"/>
    </location>
</feature>
<protein>
    <submittedName>
        <fullName evidence="5">Hist_deacetyl domain-containing protein</fullName>
    </submittedName>
</protein>
<accession>A0A1I8AN03</accession>
<dbReference type="Gene3D" id="3.40.800.20">
    <property type="entry name" value="Histone deacetylase domain"/>
    <property type="match status" value="1"/>
</dbReference>
<dbReference type="InterPro" id="IPR037138">
    <property type="entry name" value="His_deacetylse_dom_sf"/>
</dbReference>
<dbReference type="GO" id="GO:0000118">
    <property type="term" value="C:histone deacetylase complex"/>
    <property type="evidence" value="ECO:0007669"/>
    <property type="project" value="TreeGrafter"/>
</dbReference>
<dbReference type="Proteomes" id="UP000095287">
    <property type="component" value="Unplaced"/>
</dbReference>
<feature type="signal peptide" evidence="2">
    <location>
        <begin position="1"/>
        <end position="15"/>
    </location>
</feature>
<dbReference type="PANTHER" id="PTHR10625:SF38">
    <property type="entry name" value="HISTONE DEACETYLASE 6, ISOFORM G"/>
    <property type="match status" value="1"/>
</dbReference>
<dbReference type="PRINTS" id="PR01270">
    <property type="entry name" value="HDASUPER"/>
</dbReference>
<dbReference type="InterPro" id="IPR000286">
    <property type="entry name" value="HDACs"/>
</dbReference>
<sequence length="578" mass="65017">MYAFALLVPCHWSWTSVPLCSDVVGEKHWSRLERSSESKIAFPAKVVLSRTLMDLDNYLEELDTPSLSKALVKKYGARGEEQPLARTCLFHNELASERHNPPPKIADHPESHKRLQKILQRLRETDLLSRCSVVTEQDVVEIETDDLKGLVHDNYLSVLSELENSNQDQLYAFGQLFDSVYFTKDTLKTARTAISLAYEATELVWSGLHANAAIIARPPGHHALRDAGNGFCVLNNVVLSAKRALKLGAQRILIVDFDVHHGQGIQRQFEDCERVTYFSIHRYERGLFWPHLRESNYTFVGTDEGIGHTVNVPLSQTGAGDVDYMAVFWNVLYPLAINLNPDMIFVSAGFDASYGDPLGEMRLTPDLYAHWIYHLGSLADGKVVMVLERCVEALSGSTLRPLSSESTVMGSCAVDILNVMDIHKWHWPAMSDGDLAVFDAKLREKERSHQESVQKLHEDPANESAIEFEEQDLLISERKRPRHPVSLKLARLNFSRGKEDTGNIHQDALLRLDSTNYPLLPAKDTLKVGFACDPSMTLHKSEFDSHENPKRISVVLAKLKEMNCSECTLPATSNSCVK</sequence>
<dbReference type="Pfam" id="PF00850">
    <property type="entry name" value="Hist_deacetyl"/>
    <property type="match status" value="1"/>
</dbReference>
<dbReference type="InterPro" id="IPR023696">
    <property type="entry name" value="Ureohydrolase_dom_sf"/>
</dbReference>
<proteinExistence type="predicted"/>
<feature type="domain" description="Histone deacetylase" evidence="3">
    <location>
        <begin position="108"/>
        <end position="388"/>
    </location>
</feature>
<keyword evidence="2" id="KW-0732">Signal</keyword>
<dbReference type="AlphaFoldDB" id="A0A1I8AN03"/>
<evidence type="ECO:0000256" key="1">
    <source>
        <dbReference type="ARBA" id="ARBA00048287"/>
    </source>
</evidence>